<dbReference type="PROSITE" id="PS00018">
    <property type="entry name" value="EF_HAND_1"/>
    <property type="match status" value="1"/>
</dbReference>
<feature type="coiled-coil region" evidence="7">
    <location>
        <begin position="1579"/>
        <end position="1606"/>
    </location>
</feature>
<dbReference type="InterPro" id="IPR013783">
    <property type="entry name" value="Ig-like_fold"/>
</dbReference>
<evidence type="ECO:0000256" key="7">
    <source>
        <dbReference type="SAM" id="Coils"/>
    </source>
</evidence>
<evidence type="ECO:0000259" key="11">
    <source>
        <dbReference type="PROSITE" id="PS51460"/>
    </source>
</evidence>
<comment type="caution">
    <text evidence="12">The sequence shown here is derived from an EMBL/GenBank/DDBJ whole genome shotgun (WGS) entry which is preliminary data.</text>
</comment>
<dbReference type="Proteomes" id="UP001152320">
    <property type="component" value="Chromosome 11"/>
</dbReference>
<feature type="coiled-coil region" evidence="7">
    <location>
        <begin position="2407"/>
        <end position="2472"/>
    </location>
</feature>
<dbReference type="SMART" id="SM00150">
    <property type="entry name" value="SPEC"/>
    <property type="match status" value="22"/>
</dbReference>
<dbReference type="InterPro" id="IPR003598">
    <property type="entry name" value="Ig_sub2"/>
</dbReference>
<dbReference type="Pfam" id="PF00435">
    <property type="entry name" value="Spectrin"/>
    <property type="match status" value="19"/>
</dbReference>
<dbReference type="InterPro" id="IPR003108">
    <property type="entry name" value="GAR_dom"/>
</dbReference>
<keyword evidence="13" id="KW-1185">Reference proteome</keyword>
<reference evidence="12" key="1">
    <citation type="submission" date="2021-10" db="EMBL/GenBank/DDBJ databases">
        <title>Tropical sea cucumber genome reveals ecological adaptation and Cuvierian tubules defense mechanism.</title>
        <authorList>
            <person name="Chen T."/>
        </authorList>
    </citation>
    <scope>NUCLEOTIDE SEQUENCE</scope>
    <source>
        <strain evidence="12">Nanhai2018</strain>
        <tissue evidence="12">Muscle</tissue>
    </source>
</reference>
<dbReference type="PROSITE" id="PS51460">
    <property type="entry name" value="GAR"/>
    <property type="match status" value="1"/>
</dbReference>
<dbReference type="GO" id="GO:0005509">
    <property type="term" value="F:calcium ion binding"/>
    <property type="evidence" value="ECO:0007669"/>
    <property type="project" value="InterPro"/>
</dbReference>
<feature type="compositionally biased region" description="Polar residues" evidence="8">
    <location>
        <begin position="2930"/>
        <end position="2941"/>
    </location>
</feature>
<dbReference type="Gene3D" id="2.60.40.10">
    <property type="entry name" value="Immunoglobulins"/>
    <property type="match status" value="1"/>
</dbReference>
<dbReference type="SUPFAM" id="SSF46966">
    <property type="entry name" value="Spectrin repeat"/>
    <property type="match status" value="19"/>
</dbReference>
<evidence type="ECO:0000313" key="13">
    <source>
        <dbReference type="Proteomes" id="UP001152320"/>
    </source>
</evidence>
<feature type="coiled-coil region" evidence="7">
    <location>
        <begin position="1122"/>
        <end position="1149"/>
    </location>
</feature>
<feature type="coiled-coil region" evidence="7">
    <location>
        <begin position="532"/>
        <end position="559"/>
    </location>
</feature>
<feature type="region of interest" description="Disordered" evidence="8">
    <location>
        <begin position="2862"/>
        <end position="2944"/>
    </location>
</feature>
<keyword evidence="6" id="KW-0393">Immunoglobulin domain</keyword>
<accession>A0A9Q1BV38</accession>
<feature type="region of interest" description="Disordered" evidence="8">
    <location>
        <begin position="309"/>
        <end position="336"/>
    </location>
</feature>
<evidence type="ECO:0000256" key="5">
    <source>
        <dbReference type="ARBA" id="ARBA00023212"/>
    </source>
</evidence>
<dbReference type="InterPro" id="IPR036179">
    <property type="entry name" value="Ig-like_dom_sf"/>
</dbReference>
<keyword evidence="3" id="KW-0677">Repeat</keyword>
<dbReference type="GO" id="GO:0008017">
    <property type="term" value="F:microtubule binding"/>
    <property type="evidence" value="ECO:0007669"/>
    <property type="project" value="InterPro"/>
</dbReference>
<dbReference type="InterPro" id="IPR013098">
    <property type="entry name" value="Ig_I-set"/>
</dbReference>
<organism evidence="12 13">
    <name type="scientific">Holothuria leucospilota</name>
    <name type="common">Black long sea cucumber</name>
    <name type="synonym">Mertensiothuria leucospilota</name>
    <dbReference type="NCBI Taxonomy" id="206669"/>
    <lineage>
        <taxon>Eukaryota</taxon>
        <taxon>Metazoa</taxon>
        <taxon>Echinodermata</taxon>
        <taxon>Eleutherozoa</taxon>
        <taxon>Echinozoa</taxon>
        <taxon>Holothuroidea</taxon>
        <taxon>Aspidochirotacea</taxon>
        <taxon>Aspidochirotida</taxon>
        <taxon>Holothuriidae</taxon>
        <taxon>Holothuria</taxon>
    </lineage>
</organism>
<dbReference type="PROSITE" id="PS50835">
    <property type="entry name" value="IG_LIKE"/>
    <property type="match status" value="1"/>
</dbReference>
<dbReference type="GO" id="GO:0005856">
    <property type="term" value="C:cytoskeleton"/>
    <property type="evidence" value="ECO:0007669"/>
    <property type="project" value="UniProtKB-SubCell"/>
</dbReference>
<keyword evidence="2" id="KW-0963">Cytoplasm</keyword>
<dbReference type="CDD" id="cd00176">
    <property type="entry name" value="SPEC"/>
    <property type="match status" value="13"/>
</dbReference>
<dbReference type="InterPro" id="IPR036534">
    <property type="entry name" value="GAR_dom_sf"/>
</dbReference>
<dbReference type="Pfam" id="PF07679">
    <property type="entry name" value="I-set"/>
    <property type="match status" value="1"/>
</dbReference>
<protein>
    <submittedName>
        <fullName evidence="12">Microtubule-actin cross-linking factor 1</fullName>
    </submittedName>
</protein>
<evidence type="ECO:0000313" key="12">
    <source>
        <dbReference type="EMBL" id="KAJ8033392.1"/>
    </source>
</evidence>
<evidence type="ECO:0000256" key="2">
    <source>
        <dbReference type="ARBA" id="ARBA00022490"/>
    </source>
</evidence>
<name>A0A9Q1BV38_HOLLE</name>
<proteinExistence type="predicted"/>
<keyword evidence="5" id="KW-0206">Cytoskeleton</keyword>
<gene>
    <name evidence="12" type="ORF">HOLleu_23618</name>
</gene>
<dbReference type="SMART" id="SM00243">
    <property type="entry name" value="GAS2"/>
    <property type="match status" value="1"/>
</dbReference>
<dbReference type="SMART" id="SM00054">
    <property type="entry name" value="EFh"/>
    <property type="match status" value="1"/>
</dbReference>
<sequence length="3044" mass="348244">MGDLPDIPPPPSFQKVIMKGDMGLPMEITITSRQCGASSPLAKPKEYKPCFHRELRDTEVDAGDVVVFHCEFSCYPPPEVTWYKGEDKVIDNGDSILIYTERNDSMLVLADVQEPDSGEYSVVVSNSIGEVASTAELSVILTEERWIRLQDKAKLRTQALEAAIRSLSDFELAANRLETWLNEKAKMLAVLGPIAIEPDILKNQKSQVEVLQDEFDSHKPQLDNLQDAARAILDKQDSTSRSRSPIQQQINEIQDKWDDLKKQLDEREGQIDDVLKESEPFHDTKQDLNDWLIDFGSRISSLPAISQNPEVVKQQREHTKTLQKEAERKKPQLSSMAENHQQLVKLNPELTATAEVDLKLESVRSPYDDWCRKLDERLGKLQAALVQSQDFEDTLDNMARWLESKDKELSTPKPISARPEVLRRQLIEHEEIPKEIVKQVYTYQRLMDKIDTLIEESDSGPEQRALEQKRDNMKFKWADLEKKVSDRKDRLQDCNEKAKEYTDELNQFLPWLRSAEDRINSLGPVLMKPNVVKRQYDILRQLQEDINRHKDNHRALNENSEKLVRCTDIDHPFIRDQVKDINTRWEKLQADVTQNVETLEGLNDRLSTFQVNVNQSSSLLASCEGKLANQESGRDRLSLDNLKDLQSEMDVLETTITAVQDNSSNLMSAAPSQADTTQINDEVDGMVRRYQKLKGIVNEKYMQLEAGHQEVVKFQSLLNDIAGQLSLKEDNLDHMDPVAREMAVLDKQIKEIQTFQDDLEVLKGTILKAENSYKDIIDRGFMSDPEGFREQIDNINKRWLKLRERANARHADIDRTNARMQDLKHLFDEVNGGLDKVETEMRGWKPVGADVDTIKRQEKEFKTYMRNLVDPLTPRVRDANRLCQNLVQSAAPRVSTTTLESDLKRMNDRWNNLLQKNNDRRVNLNEGLLRCGKFQEALQSLLSWITDTEAMVKNQSGPSSDYNVLKAQMSEQQLCDRMITDREPSVSSLKEMGEQLAKVSDPQDRMRIQQQLSDLERKWNNLKDTVKDRRQKLEQTERLARDFHDNVDSMNSWLESTENSFASQDPVATSRSQVRSQMKYQQALMEELEACIPDALNLVNLGELLKIPLQDEEEEESVDFKVKSCQERLQNLENKLKEKGRKLNAALQADLSFDEAERYLLRWIRKTERVMNGPEMLARHIDFLEEQATGARDMHEDISNHKPALEKLQENGQELLKLCAEFEENHEKLSKWLDEAEKELESLDANAPAEEQKKDQEKLQQAVDDHKPILEKLNTVGGQLIELSPGPGATSIKEQLESDNKRFDDLSKKVKDVEYQLSAMLEGAQKVEHSLDSLLHWVDETGRQLDLAGRESISVDPTGVKDQLKKSKILDKEINGKGSRVQDALGAADKVIEQTTDPKQKARLQELANSLRSKYEDLANASDERVDVLEETLPLAMQFNETHGELAKWLDDMETQLKEEKPIPLEPEEVRKEVEENRFMQKNIAEKKQHVDKLNKISPELVKLSPGTGATSVQAKVDDDNKRYDNIKKDVEKKGDKLFDLLQRTSSFVEDLDTMLDELNKFDDKLKRPESIAADPEPLKRQIKKVRNLQDQVDSQMETVESLRKAGNEMISGAPAGDPHAKELKDKLEKLSTKWDGLARTANQRASDLQECLVAAELFKGELAGTTNTIQDLEHQLAAEDLPGVTTDEIQGQLDILHAIQEDVDAHAQDLDLCTQSGLDLLKLCGDTDKPEVQRNIDDLKKSWENLKDNICKREDDLKEAMETAKNFEKGLDGMRDYIAKADNLLQTMPPVGSDPETIRQQLDDLKDFKHEMADKNMDLESINQEAAKLVAHCEESDKAQVMEPLNEVNQDWKNLSENAQGRQHKLEAGLLALGQLESSLDELNNWMDRTEEALSEQVPLTGDPKQDEVQLTKHKVLRNDILAHQVSVDTVNTAGQNFLGTADNPELAKVIEGKLDTVNQKWENLVKKSEERQEELEKCVGEAKTFQDQVDQLLDWLEAAEKQLSKAEPVGGLPESAKDQLDRHNALMRQFDDKQEAYEKLLEDGAKMRQDIGPGGDNQGGVAQKLDDLEKKWNDSKDKAKEKQTHLEDALKNAQEFDQGLQDFIAWLTTAEKTLTNTKAPSTIYNNVQKQIEDHREFVKDVAGKKEDVDKLDRIGTQLKYFSQKKDVIVIKNMLVNVQNRYQRVGTRCNEKTRELEAGLKLAKQFDEQYHKLFDWLEESEKQMDDDRTVGSDPEFLKAQRQKHKEFQKKLSVVQPSYDAVVRAGRNLREKSNPEDTKAINAMLTDLKDKWDLLCGKAVDRQRKLEEALLYSGQFKDALQSLLEWMYQVEPTLTEDNPVHGDKDTVMNLMDAHQVFQRDLSSRKNNVKSVKKSAKGLMNKSSEDTSHLKAKLDELDTKWETVCDLNLQKQARLEDALKEAEEFNSAVQNLLDSFAATEHSMKFSGPLADDEEKLTEQLENHKDTKRMLDAEKSRLDDVIQQGEDILSKCHPDAIPIVKRHLGILGARWEDIQALSDQKEARLTDALKKVQDDAELLDQVMEFLEDAERKLAHQEIEPIPEDVEKVEKLLEEHNQFEEKIAEKQSDIDRLVKPHKRKRSIDSTSAIPLSERSRRARSTKPRSRDASPAADPMKNPKVAALDNQWKNVWLKAMNRRRALQDIQDKQAELQTMKNFNFEDWRARYLKWMQHKKARVMDFFRKLDLDRDGKLSRKEFIEGLAGSTFDTNQLEMNAVVDYLDPLNEGSIDYKKFMNALYPDSERSKQPVSEAQKIENEVERQVCQCKCTKRFKVQKLGESKYRFGDSQMMRLVRILRSTVMVRVGGGWMALDEFLVKNDPCRAKGRTNIEIKEKFILADGVSQSMTSFRRSRSPSEASTSSVGSSSMSGPLIKSKRNINRPWQQSHTSSPRVSTRTRVNPDGSFTRTTRETKASGDSVTRKSTIKNVAPDHLSIPRTSQRARSPLGGVTTTRRVTGRRTEVDVDETKTSTGSHGVVTVRTVTEEERTVTTPTHRHTVKSRLMEPTASSRSHSSKKSKTKPSTPRDRWK</sequence>
<comment type="subcellular location">
    <subcellularLocation>
        <location evidence="1">Cytoplasm</location>
        <location evidence="1">Cytoskeleton</location>
    </subcellularLocation>
</comment>
<dbReference type="InterPro" id="IPR018247">
    <property type="entry name" value="EF_Hand_1_Ca_BS"/>
</dbReference>
<evidence type="ECO:0000256" key="6">
    <source>
        <dbReference type="ARBA" id="ARBA00023319"/>
    </source>
</evidence>
<dbReference type="Gene3D" id="1.20.58.60">
    <property type="match status" value="22"/>
</dbReference>
<feature type="region of interest" description="Disordered" evidence="8">
    <location>
        <begin position="2585"/>
        <end position="2635"/>
    </location>
</feature>
<evidence type="ECO:0000259" key="10">
    <source>
        <dbReference type="PROSITE" id="PS50835"/>
    </source>
</evidence>
<feature type="compositionally biased region" description="Basic and acidic residues" evidence="8">
    <location>
        <begin position="313"/>
        <end position="330"/>
    </location>
</feature>
<dbReference type="PROSITE" id="PS50222">
    <property type="entry name" value="EF_HAND_2"/>
    <property type="match status" value="1"/>
</dbReference>
<feature type="region of interest" description="Disordered" evidence="8">
    <location>
        <begin position="2999"/>
        <end position="3044"/>
    </location>
</feature>
<dbReference type="SUPFAM" id="SSF143575">
    <property type="entry name" value="GAS2 domain-like"/>
    <property type="match status" value="1"/>
</dbReference>
<dbReference type="FunFam" id="2.60.40.10:FF:000425">
    <property type="entry name" value="Myosin light chain kinase"/>
    <property type="match status" value="1"/>
</dbReference>
<evidence type="ECO:0000256" key="4">
    <source>
        <dbReference type="ARBA" id="ARBA00022837"/>
    </source>
</evidence>
<dbReference type="InterPro" id="IPR011992">
    <property type="entry name" value="EF-hand-dom_pair"/>
</dbReference>
<dbReference type="InterPro" id="IPR018159">
    <property type="entry name" value="Spectrin/alpha-actinin"/>
</dbReference>
<dbReference type="SMART" id="SM00408">
    <property type="entry name" value="IGc2"/>
    <property type="match status" value="1"/>
</dbReference>
<dbReference type="EMBL" id="JAIZAY010000011">
    <property type="protein sequence ID" value="KAJ8033392.1"/>
    <property type="molecule type" value="Genomic_DNA"/>
</dbReference>
<dbReference type="Pfam" id="PF02187">
    <property type="entry name" value="GAS2"/>
    <property type="match status" value="1"/>
</dbReference>
<dbReference type="Gene3D" id="3.30.920.20">
    <property type="entry name" value="Gas2-like domain"/>
    <property type="match status" value="1"/>
</dbReference>
<dbReference type="SUPFAM" id="SSF48726">
    <property type="entry name" value="Immunoglobulin"/>
    <property type="match status" value="1"/>
</dbReference>
<dbReference type="Gene3D" id="1.10.238.10">
    <property type="entry name" value="EF-hand"/>
    <property type="match status" value="1"/>
</dbReference>
<feature type="domain" description="GAR" evidence="11">
    <location>
        <begin position="2766"/>
        <end position="2838"/>
    </location>
</feature>
<keyword evidence="7" id="KW-0175">Coiled coil</keyword>
<feature type="compositionally biased region" description="Low complexity" evidence="8">
    <location>
        <begin position="2870"/>
        <end position="2884"/>
    </location>
</feature>
<dbReference type="InterPro" id="IPR003599">
    <property type="entry name" value="Ig_sub"/>
</dbReference>
<dbReference type="InterPro" id="IPR002048">
    <property type="entry name" value="EF_hand_dom"/>
</dbReference>
<evidence type="ECO:0000259" key="9">
    <source>
        <dbReference type="PROSITE" id="PS50222"/>
    </source>
</evidence>
<evidence type="ECO:0000256" key="3">
    <source>
        <dbReference type="ARBA" id="ARBA00022737"/>
    </source>
</evidence>
<evidence type="ECO:0000256" key="1">
    <source>
        <dbReference type="ARBA" id="ARBA00004245"/>
    </source>
</evidence>
<dbReference type="InterPro" id="IPR007110">
    <property type="entry name" value="Ig-like_dom"/>
</dbReference>
<dbReference type="FunFam" id="1.20.58.60:FF:000001">
    <property type="entry name" value="Microtubule-actin cross-linking factor 1"/>
    <property type="match status" value="4"/>
</dbReference>
<dbReference type="FunFam" id="3.30.920.20:FF:000001">
    <property type="entry name" value="Microtubule-actin cross-linking factor 1"/>
    <property type="match status" value="1"/>
</dbReference>
<keyword evidence="4" id="KW-0106">Calcium</keyword>
<feature type="coiled-coil region" evidence="7">
    <location>
        <begin position="1005"/>
        <end position="1032"/>
    </location>
</feature>
<feature type="domain" description="Ig-like" evidence="10">
    <location>
        <begin position="49"/>
        <end position="138"/>
    </location>
</feature>
<dbReference type="SMART" id="SM00409">
    <property type="entry name" value="IG"/>
    <property type="match status" value="1"/>
</dbReference>
<feature type="domain" description="EF-hand" evidence="9">
    <location>
        <begin position="2689"/>
        <end position="2724"/>
    </location>
</feature>
<dbReference type="SUPFAM" id="SSF47473">
    <property type="entry name" value="EF-hand"/>
    <property type="match status" value="1"/>
</dbReference>
<evidence type="ECO:0000256" key="8">
    <source>
        <dbReference type="SAM" id="MobiDB-lite"/>
    </source>
</evidence>
<feature type="coiled-coil region" evidence="7">
    <location>
        <begin position="1205"/>
        <end position="1253"/>
    </location>
</feature>
<feature type="compositionally biased region" description="Polar residues" evidence="8">
    <location>
        <begin position="2896"/>
        <end position="2922"/>
    </location>
</feature>
<dbReference type="GO" id="GO:0005886">
    <property type="term" value="C:plasma membrane"/>
    <property type="evidence" value="ECO:0007669"/>
    <property type="project" value="UniProtKB-SubCell"/>
</dbReference>
<dbReference type="OrthoDB" id="10016565at2759"/>
<dbReference type="PANTHER" id="PTHR11915">
    <property type="entry name" value="SPECTRIN/FILAMIN RELATED CYTOSKELETAL PROTEIN"/>
    <property type="match status" value="1"/>
</dbReference>
<dbReference type="InterPro" id="IPR002017">
    <property type="entry name" value="Spectrin_repeat"/>
</dbReference>